<protein>
    <submittedName>
        <fullName evidence="1">Uncharacterized protein</fullName>
    </submittedName>
</protein>
<proteinExistence type="predicted"/>
<organism evidence="1 2">
    <name type="scientific">Cinara cedri</name>
    <dbReference type="NCBI Taxonomy" id="506608"/>
    <lineage>
        <taxon>Eukaryota</taxon>
        <taxon>Metazoa</taxon>
        <taxon>Ecdysozoa</taxon>
        <taxon>Arthropoda</taxon>
        <taxon>Hexapoda</taxon>
        <taxon>Insecta</taxon>
        <taxon>Pterygota</taxon>
        <taxon>Neoptera</taxon>
        <taxon>Paraneoptera</taxon>
        <taxon>Hemiptera</taxon>
        <taxon>Sternorrhyncha</taxon>
        <taxon>Aphidomorpha</taxon>
        <taxon>Aphidoidea</taxon>
        <taxon>Aphididae</taxon>
        <taxon>Lachninae</taxon>
        <taxon>Cinara</taxon>
    </lineage>
</organism>
<name>A0A5E4M7E1_9HEMI</name>
<dbReference type="OrthoDB" id="6627262at2759"/>
<dbReference type="EMBL" id="CABPRJ010000477">
    <property type="protein sequence ID" value="VVC28070.1"/>
    <property type="molecule type" value="Genomic_DNA"/>
</dbReference>
<reference evidence="1 2" key="1">
    <citation type="submission" date="2019-08" db="EMBL/GenBank/DDBJ databases">
        <authorList>
            <person name="Alioto T."/>
            <person name="Alioto T."/>
            <person name="Gomez Garrido J."/>
        </authorList>
    </citation>
    <scope>NUCLEOTIDE SEQUENCE [LARGE SCALE GENOMIC DNA]</scope>
</reference>
<gene>
    <name evidence="1" type="ORF">CINCED_3A015722</name>
</gene>
<keyword evidence="2" id="KW-1185">Reference proteome</keyword>
<dbReference type="Proteomes" id="UP000325440">
    <property type="component" value="Unassembled WGS sequence"/>
</dbReference>
<sequence>MSAVEMRMPRRMSVMAREGIIRNEYIRCSLDVASLVDKMREIRQRWFAHAHGEKIMKNGKRWLDVIENDLRTAGVCEVLDRAKWKFRTKVIDLK</sequence>
<evidence type="ECO:0000313" key="1">
    <source>
        <dbReference type="EMBL" id="VVC28070.1"/>
    </source>
</evidence>
<evidence type="ECO:0000313" key="2">
    <source>
        <dbReference type="Proteomes" id="UP000325440"/>
    </source>
</evidence>
<dbReference type="AlphaFoldDB" id="A0A5E4M7E1"/>
<accession>A0A5E4M7E1</accession>